<dbReference type="EMBL" id="JAPFFF010000018">
    <property type="protein sequence ID" value="KAK8861054.1"/>
    <property type="molecule type" value="Genomic_DNA"/>
</dbReference>
<accession>A0ABR2ID98</accession>
<dbReference type="PANTHER" id="PTHR39211">
    <property type="entry name" value="CHROMOSOME 7, WHOLE GENOME SHOTGUN SEQUENCE"/>
    <property type="match status" value="1"/>
</dbReference>
<dbReference type="InterPro" id="IPR013783">
    <property type="entry name" value="Ig-like_fold"/>
</dbReference>
<organism evidence="3 4">
    <name type="scientific">Tritrichomonas musculus</name>
    <dbReference type="NCBI Taxonomy" id="1915356"/>
    <lineage>
        <taxon>Eukaryota</taxon>
        <taxon>Metamonada</taxon>
        <taxon>Parabasalia</taxon>
        <taxon>Tritrichomonadida</taxon>
        <taxon>Tritrichomonadidae</taxon>
        <taxon>Tritrichomonas</taxon>
    </lineage>
</organism>
<evidence type="ECO:0000313" key="3">
    <source>
        <dbReference type="EMBL" id="KAK8861054.1"/>
    </source>
</evidence>
<evidence type="ECO:0000256" key="2">
    <source>
        <dbReference type="SAM" id="MobiDB-lite"/>
    </source>
</evidence>
<dbReference type="PANTHER" id="PTHR39211:SF1">
    <property type="entry name" value="ABNORMAL SPINDLE-LIKE MICROCEPHALY-ASSOCIATED PROTEIN ASH DOMAIN-CONTAINING PROTEIN"/>
    <property type="match status" value="1"/>
</dbReference>
<feature type="compositionally biased region" description="Basic and acidic residues" evidence="2">
    <location>
        <begin position="756"/>
        <end position="766"/>
    </location>
</feature>
<evidence type="ECO:0000313" key="4">
    <source>
        <dbReference type="Proteomes" id="UP001470230"/>
    </source>
</evidence>
<evidence type="ECO:0000256" key="1">
    <source>
        <dbReference type="SAM" id="Coils"/>
    </source>
</evidence>
<feature type="coiled-coil region" evidence="1">
    <location>
        <begin position="953"/>
        <end position="980"/>
    </location>
</feature>
<gene>
    <name evidence="3" type="ORF">M9Y10_012746</name>
</gene>
<keyword evidence="4" id="KW-1185">Reference proteome</keyword>
<protein>
    <recommendedName>
        <fullName evidence="5">MSP domain-containing protein</fullName>
    </recommendedName>
</protein>
<reference evidence="3 4" key="1">
    <citation type="submission" date="2024-04" db="EMBL/GenBank/DDBJ databases">
        <title>Tritrichomonas musculus Genome.</title>
        <authorList>
            <person name="Alves-Ferreira E."/>
            <person name="Grigg M."/>
            <person name="Lorenzi H."/>
            <person name="Galac M."/>
        </authorList>
    </citation>
    <scope>NUCLEOTIDE SEQUENCE [LARGE SCALE GENOMIC DNA]</scope>
    <source>
        <strain evidence="3 4">EAF2021</strain>
    </source>
</reference>
<feature type="region of interest" description="Disordered" evidence="2">
    <location>
        <begin position="745"/>
        <end position="766"/>
    </location>
</feature>
<sequence>MDHITISPPAFIFDNILLTNRPISFDFSIKNNGPEPIKIDFANASQEDKFWFTSLNDTIKNQRKLGFDLFFSVKKLSNFFLDRDKEENLSFVILPNQCTSNFPSSISLPIRLIQDINTFRESDPFFINIPVKSQFSEILFKVSPRNLFLNDCCKDQIQTKTFLIKNRCAHKLPIMIFPPENITITTPELKNYVEVNPNDSVSLVLTHKPTEIGQFNYRILFDCILSSNSEPQEMKLMTSVSPPDIPPDFPVITPENSQIDFGEIHTGAKVCKSFTITNPGDHLYDVSVASVFDIFLNNSSSQSSTNLPSQVTFRNASSSVSQNKLSIRLHPHSGITIFIEYRPVFHQKADTSSFEHRTFMISLSFSDNKTHSTYYRRIKCKSAVCHSMISVTPTTIDFGDTIVGRSDKTFSIKVENSSPLPTTVRLFPSSRSLVIPPGPLVVPGHSHTKFVVTFYPKKINPEYNSTIIITNENNPSNEIHISISAIVIPGESESLHSMCYTLYSNVSHLTSLSLNNCASNYPIIKSFYIKNRTNKFLKIRLSSSTDEISFYMEKNSTSPDSGSQSNFLYLSSSNDNNVYQTQQIQQSGNSLSSSSTATTSATSLVETFTLLTNDASVTSLKQCESIMKINSDFFTNQFTLLEKNSEIAVVEHFSILLKKFKALIGNEDYATNITKSELEIPPQYRTEIFMVLIPHGNSLLWKHRVEKISVELLNPPADIKQQKQQQQLPLVANADAEIIKGSNEGNLTTKINDNSNSKDSDGNDNKKITEKLKPLEIPVIFNEATSASFLSSHSLFFGTIQRNNVSQKKIYLNNESSLPLLFNFESDAVIFKKKKSGIILPFDSLSAPFSMCPKIDGEMLEKISVQNILNPEEKQEIKLKGTVVRRSNFIVDPTTLDFGVISTGQSSHKLLVFVTNTSNDWNELTFLHNHKENGQLKPLITFQLKNSNSKRLTESMRYQIEKLEQKLRCLKRKNKTVYAEQVQHLLDNLTSTQKQTNTSPQIKHMMNTKYMDHFGFNESPFQMIAVELQLITIVKSGERRGQFNGEIEGSILIYEKGRTESQKIIHYKARVNPKEQRLLQQISENPSKLNSSDQLQENSSSLVIEPKSFNLKHLHVQECKSLEITIKNTSSKTQNYWISSDSTRDCIISSPKNEGSIEPNESHIIRVDIFCTAPGEMNKSIMVTTENSMQVVPFQIQSEFQNLLTFAGVNLVMIENESSNVSQNESDFEQIQKMVIDFGNFPLTSLQVVEKRSSFTICNTTPKRLYVKIINDDEDDVLLYEHDPKEPLNLPFPLEAKATVIINVLMKSEIDTITYIKYRTKIVDAKLTIKTFGTMEEATESSSCLSMDLIQVHAKVGRVGIRLSQKVVDLGKVKKGVCEASLMVKNKSTHIPIDVLITASQGLAIDQSIFHINGKKVISNSSKALSQTKSSGVFGEKIDLNDKKKNPNCTKKINFKFTPSSNGINEAKLQFTINGIPSYSKAATVTAFVDPEIIQTDLPLNDKQIDSLDIGEIYVNNGRPVPKTAIINLTNNSNYSQTVEFHNQEFTIGSKMTKKVSFDFPFPDYAYNPEETKFAYRLTCLSFTTHTVFKIIEVIGEFSISIGSLSHDTVSLGQFGKFNNFKYDEKHISINNKSNIPLIIKPFCKPPLLAMPNEMLPPIMPNEKYKFNLIPDIDKLKNLNFEGTQTISLNFINQNNLQNQMKATVTFDILSSTLQFGRIEKEDGIMKLTMTKFAPFVVPDEESENGTTETYIANSWFTITNHQNNECSVKIDVELLNPDLIYIEIFLRKSEIKITQFDLQPNESTEIRVKANMKKSKGFDKKLECSLAKVTFNSEYDEPISMLIVYQPEEALY</sequence>
<keyword evidence="1" id="KW-0175">Coiled coil</keyword>
<proteinExistence type="predicted"/>
<name>A0ABR2ID98_9EUKA</name>
<evidence type="ECO:0008006" key="5">
    <source>
        <dbReference type="Google" id="ProtNLM"/>
    </source>
</evidence>
<dbReference type="Proteomes" id="UP001470230">
    <property type="component" value="Unassembled WGS sequence"/>
</dbReference>
<dbReference type="Gene3D" id="2.60.40.10">
    <property type="entry name" value="Immunoglobulins"/>
    <property type="match status" value="3"/>
</dbReference>
<comment type="caution">
    <text evidence="3">The sequence shown here is derived from an EMBL/GenBank/DDBJ whole genome shotgun (WGS) entry which is preliminary data.</text>
</comment>